<dbReference type="AlphaFoldDB" id="A0A1C2EFH6"/>
<evidence type="ECO:0000313" key="2">
    <source>
        <dbReference type="EMBL" id="OCX25868.1"/>
    </source>
</evidence>
<dbReference type="EMBL" id="MDEN01000041">
    <property type="protein sequence ID" value="OCX25868.1"/>
    <property type="molecule type" value="Genomic_DNA"/>
</dbReference>
<dbReference type="PANTHER" id="PTHR34219">
    <property type="entry name" value="IRON-REGULATED INNER MEMBRANE PROTEIN-RELATED"/>
    <property type="match status" value="1"/>
</dbReference>
<feature type="transmembrane region" description="Helical" evidence="1">
    <location>
        <begin position="141"/>
        <end position="165"/>
    </location>
</feature>
<keyword evidence="1" id="KW-0812">Transmembrane</keyword>
<feature type="transmembrane region" description="Helical" evidence="1">
    <location>
        <begin position="379"/>
        <end position="399"/>
    </location>
</feature>
<dbReference type="InterPro" id="IPR005625">
    <property type="entry name" value="PepSY-ass_TM"/>
</dbReference>
<dbReference type="Proteomes" id="UP000095143">
    <property type="component" value="Unassembled WGS sequence"/>
</dbReference>
<sequence>MKEGLRQSMAWLHTWSGLVVGWLLLAIFMTGTASYYRSEITAWMHPEIRPSAPISEAASLKQAMDWLEQCAPDAASWLIDLPTTRLPVTQVMWQGAGERRYNSEWLDPASAQTLTPRKTFGGDFFYGFHFQLSLPSQIGRWIVGVASMAMLIAIVSGVIIHRRIFKDFFTFRPGKGQRSWLDAHNTLSVLALPFHAVITYTGLITLMFMYIPWGVDLVYGPDRAAFFRDIRDFSAPQVPALGRAVLASPETLIQQARQHWGQEHIARVSITAPGAVNARVELFRDTLDHVSSQPQRLVLDGVGGEWVGTNPSTGPVKAFYGVMYGLHLAHFADPLLRVLLFLSGLGGCAMIATGLQLWVVKRRGNSRRGVYRHIEGLNIAAMLGLPTAMAAFLWANRLLPGDMPARDIREIQAFFCTWLLTLLHAQMRLTQHAWREQAMLCALTCGGLPVLDILTGPNPINGLNLVCGLLGMSFAVVAWRLYQPAQQCIPQTRAPGSRPPRSERHS</sequence>
<protein>
    <recommendedName>
        <fullName evidence="4">PepSY domain-containing protein</fullName>
    </recommendedName>
</protein>
<dbReference type="Pfam" id="PF03929">
    <property type="entry name" value="PepSY_TM"/>
    <property type="match status" value="1"/>
</dbReference>
<feature type="transmembrane region" description="Helical" evidence="1">
    <location>
        <begin position="462"/>
        <end position="482"/>
    </location>
</feature>
<proteinExistence type="predicted"/>
<evidence type="ECO:0000313" key="3">
    <source>
        <dbReference type="Proteomes" id="UP000095143"/>
    </source>
</evidence>
<dbReference type="OrthoDB" id="9776609at2"/>
<dbReference type="RefSeq" id="WP_065986074.1">
    <property type="nucleotide sequence ID" value="NZ_MDEN01000041.1"/>
</dbReference>
<gene>
    <name evidence="2" type="ORF">BBI10_00545</name>
</gene>
<keyword evidence="1" id="KW-0472">Membrane</keyword>
<comment type="caution">
    <text evidence="2">The sequence shown here is derived from an EMBL/GenBank/DDBJ whole genome shotgun (WGS) entry which is preliminary data.</text>
</comment>
<name>A0A1C2EFH6_9PSED</name>
<organism evidence="2 3">
    <name type="scientific">Pseudomonas graminis</name>
    <dbReference type="NCBI Taxonomy" id="158627"/>
    <lineage>
        <taxon>Bacteria</taxon>
        <taxon>Pseudomonadati</taxon>
        <taxon>Pseudomonadota</taxon>
        <taxon>Gammaproteobacteria</taxon>
        <taxon>Pseudomonadales</taxon>
        <taxon>Pseudomonadaceae</taxon>
        <taxon>Pseudomonas</taxon>
    </lineage>
</organism>
<feature type="transmembrane region" description="Helical" evidence="1">
    <location>
        <begin position="338"/>
        <end position="359"/>
    </location>
</feature>
<accession>A0A1C2EFH6</accession>
<feature type="transmembrane region" description="Helical" evidence="1">
    <location>
        <begin position="186"/>
        <end position="211"/>
    </location>
</feature>
<reference evidence="2 3" key="1">
    <citation type="submission" date="2016-08" db="EMBL/GenBank/DDBJ databases">
        <title>Whole genome sequence of Pseudomonas graminis strain UASWS1507, a potential biological control agent for agriculture.</title>
        <authorList>
            <person name="Crovadore J."/>
            <person name="Calmin G."/>
            <person name="Chablais R."/>
            <person name="Cochard B."/>
            <person name="Lefort F."/>
        </authorList>
    </citation>
    <scope>NUCLEOTIDE SEQUENCE [LARGE SCALE GENOMIC DNA]</scope>
    <source>
        <strain evidence="2 3">UASWS1507</strain>
    </source>
</reference>
<evidence type="ECO:0000256" key="1">
    <source>
        <dbReference type="SAM" id="Phobius"/>
    </source>
</evidence>
<dbReference type="PANTHER" id="PTHR34219:SF4">
    <property type="entry name" value="PEPSY DOMAIN-CONTAINING PROTEIN"/>
    <property type="match status" value="1"/>
</dbReference>
<feature type="transmembrane region" description="Helical" evidence="1">
    <location>
        <begin position="12"/>
        <end position="36"/>
    </location>
</feature>
<keyword evidence="1" id="KW-1133">Transmembrane helix</keyword>
<evidence type="ECO:0008006" key="4">
    <source>
        <dbReference type="Google" id="ProtNLM"/>
    </source>
</evidence>